<dbReference type="InterPro" id="IPR006260">
    <property type="entry name" value="TonB/TolA_C"/>
</dbReference>
<dbReference type="OrthoDB" id="9812355at2"/>
<dbReference type="GO" id="GO:0016020">
    <property type="term" value="C:membrane"/>
    <property type="evidence" value="ECO:0007669"/>
    <property type="project" value="UniProtKB-SubCell"/>
</dbReference>
<dbReference type="NCBIfam" id="TIGR01352">
    <property type="entry name" value="tonB_Cterm"/>
    <property type="match status" value="1"/>
</dbReference>
<dbReference type="AlphaFoldDB" id="A0A521DIR5"/>
<evidence type="ECO:0000259" key="5">
    <source>
        <dbReference type="PROSITE" id="PS52015"/>
    </source>
</evidence>
<dbReference type="GO" id="GO:0015891">
    <property type="term" value="P:siderophore transport"/>
    <property type="evidence" value="ECO:0007669"/>
    <property type="project" value="InterPro"/>
</dbReference>
<dbReference type="SUPFAM" id="SSF74653">
    <property type="entry name" value="TolA/TonB C-terminal domain"/>
    <property type="match status" value="1"/>
</dbReference>
<gene>
    <name evidence="6" type="ORF">SAMN06265218_110105</name>
</gene>
<dbReference type="EMBL" id="FXTH01000010">
    <property type="protein sequence ID" value="SMO71508.1"/>
    <property type="molecule type" value="Genomic_DNA"/>
</dbReference>
<dbReference type="Gene3D" id="3.30.1150.10">
    <property type="match status" value="1"/>
</dbReference>
<keyword evidence="4" id="KW-0472">Membrane</keyword>
<dbReference type="GO" id="GO:0031992">
    <property type="term" value="F:energy transducer activity"/>
    <property type="evidence" value="ECO:0007669"/>
    <property type="project" value="InterPro"/>
</dbReference>
<dbReference type="Proteomes" id="UP000317593">
    <property type="component" value="Unassembled WGS sequence"/>
</dbReference>
<evidence type="ECO:0000256" key="2">
    <source>
        <dbReference type="ARBA" id="ARBA00022692"/>
    </source>
</evidence>
<comment type="subcellular location">
    <subcellularLocation>
        <location evidence="1">Membrane</location>
        <topology evidence="1">Single-pass membrane protein</topology>
    </subcellularLocation>
</comment>
<dbReference type="GO" id="GO:0030288">
    <property type="term" value="C:outer membrane-bounded periplasmic space"/>
    <property type="evidence" value="ECO:0007669"/>
    <property type="project" value="InterPro"/>
</dbReference>
<feature type="domain" description="TonB C-terminal" evidence="5">
    <location>
        <begin position="2"/>
        <end position="54"/>
    </location>
</feature>
<keyword evidence="3" id="KW-1133">Transmembrane helix</keyword>
<evidence type="ECO:0000256" key="1">
    <source>
        <dbReference type="ARBA" id="ARBA00004167"/>
    </source>
</evidence>
<dbReference type="Pfam" id="PF03544">
    <property type="entry name" value="TonB_C"/>
    <property type="match status" value="1"/>
</dbReference>
<dbReference type="InterPro" id="IPR003538">
    <property type="entry name" value="TonB"/>
</dbReference>
<evidence type="ECO:0000313" key="6">
    <source>
        <dbReference type="EMBL" id="SMO71508.1"/>
    </source>
</evidence>
<sequence>MAKMKGGQKWLYERLKYPDRARKAGLEGRVRVQFIVTGKGDVEDARFIRGIGGG</sequence>
<protein>
    <submittedName>
        <fullName evidence="6">TonB family C-terminal domain-containing protein</fullName>
    </submittedName>
</protein>
<evidence type="ECO:0000256" key="3">
    <source>
        <dbReference type="ARBA" id="ARBA00022989"/>
    </source>
</evidence>
<name>A0A521DIR5_9BACT</name>
<evidence type="ECO:0000313" key="7">
    <source>
        <dbReference type="Proteomes" id="UP000317593"/>
    </source>
</evidence>
<reference evidence="6 7" key="1">
    <citation type="submission" date="2017-05" db="EMBL/GenBank/DDBJ databases">
        <authorList>
            <person name="Varghese N."/>
            <person name="Submissions S."/>
        </authorList>
    </citation>
    <scope>NUCLEOTIDE SEQUENCE [LARGE SCALE GENOMIC DNA]</scope>
    <source>
        <strain evidence="6 7">DSM 21194</strain>
    </source>
</reference>
<keyword evidence="2" id="KW-0812">Transmembrane</keyword>
<dbReference type="PRINTS" id="PR01374">
    <property type="entry name" value="TONBPROTEIN"/>
</dbReference>
<dbReference type="PROSITE" id="PS52015">
    <property type="entry name" value="TONB_CTD"/>
    <property type="match status" value="1"/>
</dbReference>
<evidence type="ECO:0000256" key="4">
    <source>
        <dbReference type="ARBA" id="ARBA00023136"/>
    </source>
</evidence>
<dbReference type="InterPro" id="IPR037682">
    <property type="entry name" value="TonB_C"/>
</dbReference>
<organism evidence="6 7">
    <name type="scientific">Fodinibius sediminis</name>
    <dbReference type="NCBI Taxonomy" id="1214077"/>
    <lineage>
        <taxon>Bacteria</taxon>
        <taxon>Pseudomonadati</taxon>
        <taxon>Balneolota</taxon>
        <taxon>Balneolia</taxon>
        <taxon>Balneolales</taxon>
        <taxon>Balneolaceae</taxon>
        <taxon>Fodinibius</taxon>
    </lineage>
</organism>
<dbReference type="RefSeq" id="WP_142714875.1">
    <property type="nucleotide sequence ID" value="NZ_FXTH01000010.1"/>
</dbReference>
<proteinExistence type="predicted"/>
<dbReference type="GO" id="GO:0055085">
    <property type="term" value="P:transmembrane transport"/>
    <property type="evidence" value="ECO:0007669"/>
    <property type="project" value="InterPro"/>
</dbReference>
<keyword evidence="7" id="KW-1185">Reference proteome</keyword>
<accession>A0A521DIR5</accession>